<dbReference type="Pfam" id="PF00196">
    <property type="entry name" value="GerE"/>
    <property type="match status" value="1"/>
</dbReference>
<gene>
    <name evidence="3" type="ORF">CHT98_20940</name>
</gene>
<dbReference type="GO" id="GO:0003677">
    <property type="term" value="F:DNA binding"/>
    <property type="evidence" value="ECO:0007669"/>
    <property type="project" value="InterPro"/>
</dbReference>
<dbReference type="InterPro" id="IPR000792">
    <property type="entry name" value="Tscrpt_reg_LuxR_C"/>
</dbReference>
<name>A0A235HB32_AZOBR</name>
<dbReference type="GO" id="GO:0006355">
    <property type="term" value="P:regulation of DNA-templated transcription"/>
    <property type="evidence" value="ECO:0007669"/>
    <property type="project" value="InterPro"/>
</dbReference>
<evidence type="ECO:0000259" key="2">
    <source>
        <dbReference type="PROSITE" id="PS50043"/>
    </source>
</evidence>
<comment type="caution">
    <text evidence="3">The sequence shown here is derived from an EMBL/GenBank/DDBJ whole genome shotgun (WGS) entry which is preliminary data.</text>
</comment>
<feature type="region of interest" description="Disordered" evidence="1">
    <location>
        <begin position="87"/>
        <end position="124"/>
    </location>
</feature>
<dbReference type="InterPro" id="IPR036388">
    <property type="entry name" value="WH-like_DNA-bd_sf"/>
</dbReference>
<feature type="compositionally biased region" description="Gly residues" evidence="1">
    <location>
        <begin position="46"/>
        <end position="59"/>
    </location>
</feature>
<dbReference type="Proteomes" id="UP000215367">
    <property type="component" value="Unassembled WGS sequence"/>
</dbReference>
<dbReference type="InterPro" id="IPR016032">
    <property type="entry name" value="Sig_transdc_resp-reg_C-effctor"/>
</dbReference>
<proteinExistence type="predicted"/>
<dbReference type="PROSITE" id="PS50043">
    <property type="entry name" value="HTH_LUXR_2"/>
    <property type="match status" value="1"/>
</dbReference>
<dbReference type="AlphaFoldDB" id="A0A235HB32"/>
<accession>A0A235HB32</accession>
<sequence>MTKDLRISPRTVEIHRAHVMGRHGVRTLPEAVLMASAGLRPVIRGQPGGDQAGTGGGPHKGPPLGTGRMAAGRSRCDTGCHCGGAKLGQTLMPPRHAECDDLSKSWSIPPTAGMPPCQRDTLDH</sequence>
<evidence type="ECO:0000256" key="1">
    <source>
        <dbReference type="SAM" id="MobiDB-lite"/>
    </source>
</evidence>
<evidence type="ECO:0000313" key="3">
    <source>
        <dbReference type="EMBL" id="OYD82415.1"/>
    </source>
</evidence>
<evidence type="ECO:0000313" key="4">
    <source>
        <dbReference type="Proteomes" id="UP000215367"/>
    </source>
</evidence>
<keyword evidence="3" id="KW-0614">Plasmid</keyword>
<reference evidence="3 4" key="1">
    <citation type="submission" date="2017-07" db="EMBL/GenBank/DDBJ databases">
        <title>Whole genome sequence of Azospirillum brasilense 2A1, a potential biofertilizer strain.</title>
        <authorList>
            <person name="Fontana C.A."/>
            <person name="Toffoli L.M."/>
            <person name="Salazar S.M."/>
            <person name="Puglisi E."/>
            <person name="Pedraza R."/>
            <person name="Bassi D."/>
            <person name="Cocconcelli P.S."/>
        </authorList>
    </citation>
    <scope>NUCLEOTIDE SEQUENCE [LARGE SCALE GENOMIC DNA]</scope>
    <source>
        <strain evidence="3 4">2A1</strain>
        <plasmid evidence="3">unnamed</plasmid>
    </source>
</reference>
<dbReference type="Gene3D" id="1.10.10.10">
    <property type="entry name" value="Winged helix-like DNA-binding domain superfamily/Winged helix DNA-binding domain"/>
    <property type="match status" value="1"/>
</dbReference>
<protein>
    <recommendedName>
        <fullName evidence="2">HTH luxR-type domain-containing protein</fullName>
    </recommendedName>
</protein>
<dbReference type="SUPFAM" id="SSF46894">
    <property type="entry name" value="C-terminal effector domain of the bipartite response regulators"/>
    <property type="match status" value="1"/>
</dbReference>
<organism evidence="3 4">
    <name type="scientific">Azospirillum brasilense</name>
    <dbReference type="NCBI Taxonomy" id="192"/>
    <lineage>
        <taxon>Bacteria</taxon>
        <taxon>Pseudomonadati</taxon>
        <taxon>Pseudomonadota</taxon>
        <taxon>Alphaproteobacteria</taxon>
        <taxon>Rhodospirillales</taxon>
        <taxon>Azospirillaceae</taxon>
        <taxon>Azospirillum</taxon>
    </lineage>
</organism>
<feature type="domain" description="HTH luxR-type" evidence="2">
    <location>
        <begin position="1"/>
        <end position="39"/>
    </location>
</feature>
<feature type="region of interest" description="Disordered" evidence="1">
    <location>
        <begin position="43"/>
        <end position="72"/>
    </location>
</feature>
<geneLocation type="plasmid" evidence="3">
    <name>unnamed</name>
</geneLocation>
<dbReference type="EMBL" id="NOWT01000022">
    <property type="protein sequence ID" value="OYD82415.1"/>
    <property type="molecule type" value="Genomic_DNA"/>
</dbReference>